<feature type="domain" description="Mechanosensitive ion channel MscS" evidence="6">
    <location>
        <begin position="185"/>
        <end position="253"/>
    </location>
</feature>
<dbReference type="InterPro" id="IPR010920">
    <property type="entry name" value="LSM_dom_sf"/>
</dbReference>
<keyword evidence="8" id="KW-1185">Reference proteome</keyword>
<dbReference type="PANTHER" id="PTHR30414:SF0">
    <property type="entry name" value="MINICONDUCTANCE MECHANOSENSITIVE CHANNEL YBDG"/>
    <property type="match status" value="1"/>
</dbReference>
<protein>
    <submittedName>
        <fullName evidence="7">Mechanosensitive ion channel family protein</fullName>
    </submittedName>
</protein>
<dbReference type="Proteomes" id="UP001501727">
    <property type="component" value="Unassembled WGS sequence"/>
</dbReference>
<evidence type="ECO:0000256" key="4">
    <source>
        <dbReference type="ARBA" id="ARBA00023136"/>
    </source>
</evidence>
<evidence type="ECO:0000256" key="1">
    <source>
        <dbReference type="ARBA" id="ARBA00004370"/>
    </source>
</evidence>
<evidence type="ECO:0000256" key="3">
    <source>
        <dbReference type="ARBA" id="ARBA00022989"/>
    </source>
</evidence>
<dbReference type="InterPro" id="IPR023408">
    <property type="entry name" value="MscS_beta-dom_sf"/>
</dbReference>
<feature type="transmembrane region" description="Helical" evidence="5">
    <location>
        <begin position="143"/>
        <end position="161"/>
    </location>
</feature>
<dbReference type="Gene3D" id="2.30.30.60">
    <property type="match status" value="1"/>
</dbReference>
<evidence type="ECO:0000259" key="6">
    <source>
        <dbReference type="Pfam" id="PF00924"/>
    </source>
</evidence>
<gene>
    <name evidence="7" type="ORF">GCM10022229_20270</name>
</gene>
<evidence type="ECO:0000313" key="8">
    <source>
        <dbReference type="Proteomes" id="UP001501727"/>
    </source>
</evidence>
<keyword evidence="3 5" id="KW-1133">Transmembrane helix</keyword>
<feature type="transmembrane region" description="Helical" evidence="5">
    <location>
        <begin position="67"/>
        <end position="90"/>
    </location>
</feature>
<keyword evidence="2 5" id="KW-0812">Transmembrane</keyword>
<feature type="transmembrane region" description="Helical" evidence="5">
    <location>
        <begin position="167"/>
        <end position="183"/>
    </location>
</feature>
<dbReference type="InterPro" id="IPR006685">
    <property type="entry name" value="MscS_channel_2nd"/>
</dbReference>
<feature type="transmembrane region" description="Helical" evidence="5">
    <location>
        <begin position="102"/>
        <end position="122"/>
    </location>
</feature>
<dbReference type="EMBL" id="BAAAZU010000011">
    <property type="protein sequence ID" value="GAA3926089.1"/>
    <property type="molecule type" value="Genomic_DNA"/>
</dbReference>
<comment type="caution">
    <text evidence="7">The sequence shown here is derived from an EMBL/GenBank/DDBJ whole genome shotgun (WGS) entry which is preliminary data.</text>
</comment>
<accession>A0ABP7MLY8</accession>
<evidence type="ECO:0000256" key="5">
    <source>
        <dbReference type="SAM" id="Phobius"/>
    </source>
</evidence>
<dbReference type="PANTHER" id="PTHR30414">
    <property type="entry name" value="MINICONDUCTANCE MECHANOSENSITIVE CHANNEL YBDG"/>
    <property type="match status" value="1"/>
</dbReference>
<proteinExistence type="predicted"/>
<name>A0ABP7MLY8_9GAMM</name>
<keyword evidence="4 5" id="KW-0472">Membrane</keyword>
<comment type="subcellular location">
    <subcellularLocation>
        <location evidence="1">Membrane</location>
    </subcellularLocation>
</comment>
<reference evidence="8" key="1">
    <citation type="journal article" date="2019" name="Int. J. Syst. Evol. Microbiol.">
        <title>The Global Catalogue of Microorganisms (GCM) 10K type strain sequencing project: providing services to taxonomists for standard genome sequencing and annotation.</title>
        <authorList>
            <consortium name="The Broad Institute Genomics Platform"/>
            <consortium name="The Broad Institute Genome Sequencing Center for Infectious Disease"/>
            <person name="Wu L."/>
            <person name="Ma J."/>
        </authorList>
    </citation>
    <scope>NUCLEOTIDE SEQUENCE [LARGE SCALE GENOMIC DNA]</scope>
    <source>
        <strain evidence="8">JCM 16916</strain>
    </source>
</reference>
<sequence length="423" mass="46474">MPDFIDSYFVRPLAGIPYASTFAVLAALALTAWIANWLTRRVLLVVVGRLAKASPSKWDDAIMGRRVLARLANVVPTLIVLGGIALVPGIPEWLDVVVRNVALAYVALTVAMAIGNLLNALNDIYEQTSPNAVRRPIKGYLQLLKIGIFIVAAVLMVAALIGKSPLVLLTGLGAMTAVLMLVFKDTILSLVASVQLSSNDMLRVGDWIEMPGQNADGDVIDISLHTVKVQNWDKTISTIPTWALISESYRNWRGMTDFGGRRIKRALLIDQTSVRFLDHDERQRLRRFALIDDYLDKQKAELADYNAKLEAAGKDPVNNRRATNLGTFRAYMTAYLQAHPGVAHDMTLMVRQLDPTPTGLPLEVYCFSANVNWVPYENLAGDIFDHLLAVMPEFGLRVFQQPSGAELSTALAGLRVAPVAADE</sequence>
<dbReference type="SUPFAM" id="SSF50182">
    <property type="entry name" value="Sm-like ribonucleoproteins"/>
    <property type="match status" value="1"/>
</dbReference>
<dbReference type="InterPro" id="IPR030192">
    <property type="entry name" value="YbdG"/>
</dbReference>
<organism evidence="7 8">
    <name type="scientific">Luteimonas lutimaris</name>
    <dbReference type="NCBI Taxonomy" id="698645"/>
    <lineage>
        <taxon>Bacteria</taxon>
        <taxon>Pseudomonadati</taxon>
        <taxon>Pseudomonadota</taxon>
        <taxon>Gammaproteobacteria</taxon>
        <taxon>Lysobacterales</taxon>
        <taxon>Lysobacteraceae</taxon>
        <taxon>Luteimonas</taxon>
    </lineage>
</organism>
<evidence type="ECO:0000313" key="7">
    <source>
        <dbReference type="EMBL" id="GAA3926089.1"/>
    </source>
</evidence>
<feature type="transmembrane region" description="Helical" evidence="5">
    <location>
        <begin position="16"/>
        <end position="39"/>
    </location>
</feature>
<evidence type="ECO:0000256" key="2">
    <source>
        <dbReference type="ARBA" id="ARBA00022692"/>
    </source>
</evidence>
<dbReference type="Pfam" id="PF00924">
    <property type="entry name" value="MS_channel_2nd"/>
    <property type="match status" value="1"/>
</dbReference>
<dbReference type="RefSeq" id="WP_344759881.1">
    <property type="nucleotide sequence ID" value="NZ_BAAAZU010000011.1"/>
</dbReference>